<dbReference type="AlphaFoldDB" id="A0A0L0WCU7"/>
<sequence length="141" mass="16459">MKVKFKVTGADKFKRALKAWEKETEEKIVKSVDTFTTNVRDSAKSNAQVDTGEMRREIKKRPLIRQIGYVKGEVVAGAKHSPFKEFGHLVKKGQLFFDKRSGTYKRVKATKWVKGRYYMTDAYTEHVKGFKRDLRRALIRK</sequence>
<accession>A0A0L0WCU7</accession>
<protein>
    <submittedName>
        <fullName evidence="1">Bacteriophage HK97-gp10, putative tail-component</fullName>
    </submittedName>
</protein>
<dbReference type="STRING" id="1503.CLPU_3c00820"/>
<reference evidence="2" key="1">
    <citation type="submission" date="2015-07" db="EMBL/GenBank/DDBJ databases">
        <title>Draft genome sequence of the purine-degrading Gottschalkia purinilyticum DSM 1384 (formerly Clostridium purinilyticum).</title>
        <authorList>
            <person name="Poehlein A."/>
            <person name="Schiel-Bengelsdorf B."/>
            <person name="Bengelsdorf F.R."/>
            <person name="Daniel R."/>
            <person name="Duerre P."/>
        </authorList>
    </citation>
    <scope>NUCLEOTIDE SEQUENCE [LARGE SCALE GENOMIC DNA]</scope>
    <source>
        <strain evidence="2">DSM 1384</strain>
    </source>
</reference>
<organism evidence="1 2">
    <name type="scientific">Gottschalkia purinilytica</name>
    <name type="common">Clostridium purinilyticum</name>
    <dbReference type="NCBI Taxonomy" id="1503"/>
    <lineage>
        <taxon>Bacteria</taxon>
        <taxon>Bacillati</taxon>
        <taxon>Bacillota</taxon>
        <taxon>Tissierellia</taxon>
        <taxon>Tissierellales</taxon>
        <taxon>Gottschalkiaceae</taxon>
        <taxon>Gottschalkia</taxon>
    </lineage>
</organism>
<dbReference type="InterPro" id="IPR010064">
    <property type="entry name" value="HK97-gp10_tail"/>
</dbReference>
<evidence type="ECO:0000313" key="2">
    <source>
        <dbReference type="Proteomes" id="UP000037267"/>
    </source>
</evidence>
<evidence type="ECO:0000313" key="1">
    <source>
        <dbReference type="EMBL" id="KNF09304.1"/>
    </source>
</evidence>
<name>A0A0L0WCU7_GOTPU</name>
<dbReference type="RefSeq" id="WP_050354304.1">
    <property type="nucleotide sequence ID" value="NZ_LGSS01000003.1"/>
</dbReference>
<dbReference type="EMBL" id="LGSS01000003">
    <property type="protein sequence ID" value="KNF09304.1"/>
    <property type="molecule type" value="Genomic_DNA"/>
</dbReference>
<dbReference type="OrthoDB" id="9984031at2"/>
<comment type="caution">
    <text evidence="1">The sequence shown here is derived from an EMBL/GenBank/DDBJ whole genome shotgun (WGS) entry which is preliminary data.</text>
</comment>
<dbReference type="Pfam" id="PF04883">
    <property type="entry name" value="HK97-gp10_like"/>
    <property type="match status" value="1"/>
</dbReference>
<keyword evidence="2" id="KW-1185">Reference proteome</keyword>
<proteinExistence type="predicted"/>
<dbReference type="Proteomes" id="UP000037267">
    <property type="component" value="Unassembled WGS sequence"/>
</dbReference>
<gene>
    <name evidence="1" type="ORF">CLPU_3c00820</name>
</gene>